<dbReference type="SUPFAM" id="SSF111352">
    <property type="entry name" value="Ammonium transporter"/>
    <property type="match status" value="1"/>
</dbReference>
<dbReference type="GO" id="GO:0097272">
    <property type="term" value="P:ammonium homeostasis"/>
    <property type="evidence" value="ECO:0007669"/>
    <property type="project" value="TreeGrafter"/>
</dbReference>
<accession>A0A0F9ADP5</accession>
<dbReference type="InterPro" id="IPR029020">
    <property type="entry name" value="Ammonium/urea_transptr"/>
</dbReference>
<comment type="subcellular location">
    <subcellularLocation>
        <location evidence="1">Membrane</location>
        <topology evidence="1">Multi-pass membrane protein</topology>
    </subcellularLocation>
</comment>
<dbReference type="AlphaFoldDB" id="A0A0F9ADP5"/>
<evidence type="ECO:0000256" key="2">
    <source>
        <dbReference type="ARBA" id="ARBA00005887"/>
    </source>
</evidence>
<keyword evidence="3" id="KW-0813">Transport</keyword>
<dbReference type="Gene3D" id="1.10.3430.10">
    <property type="entry name" value="Ammonium transporter AmtB like domains"/>
    <property type="match status" value="1"/>
</dbReference>
<comment type="caution">
    <text evidence="10">The sequence shown here is derived from an EMBL/GenBank/DDBJ whole genome shotgun (WGS) entry which is preliminary data.</text>
</comment>
<evidence type="ECO:0000256" key="8">
    <source>
        <dbReference type="SAM" id="Phobius"/>
    </source>
</evidence>
<feature type="transmembrane region" description="Helical" evidence="8">
    <location>
        <begin position="35"/>
        <end position="57"/>
    </location>
</feature>
<evidence type="ECO:0000256" key="4">
    <source>
        <dbReference type="ARBA" id="ARBA00022692"/>
    </source>
</evidence>
<feature type="domain" description="Ammonium transporter AmtB-like" evidence="9">
    <location>
        <begin position="1"/>
        <end position="212"/>
    </location>
</feature>
<dbReference type="Pfam" id="PF00909">
    <property type="entry name" value="Ammonium_transp"/>
    <property type="match status" value="1"/>
</dbReference>
<dbReference type="PANTHER" id="PTHR11730">
    <property type="entry name" value="AMMONIUM TRANSPORTER"/>
    <property type="match status" value="1"/>
</dbReference>
<feature type="non-terminal residue" evidence="10">
    <location>
        <position position="1"/>
    </location>
</feature>
<dbReference type="GO" id="GO:0016020">
    <property type="term" value="C:membrane"/>
    <property type="evidence" value="ECO:0007669"/>
    <property type="project" value="UniProtKB-SubCell"/>
</dbReference>
<dbReference type="EMBL" id="LAZR01043252">
    <property type="protein sequence ID" value="KKL07540.1"/>
    <property type="molecule type" value="Genomic_DNA"/>
</dbReference>
<keyword evidence="7" id="KW-0924">Ammonia transport</keyword>
<proteinExistence type="inferred from homology"/>
<gene>
    <name evidence="10" type="ORF">LCGC14_2585010</name>
</gene>
<keyword evidence="5 8" id="KW-1133">Transmembrane helix</keyword>
<evidence type="ECO:0000256" key="5">
    <source>
        <dbReference type="ARBA" id="ARBA00022989"/>
    </source>
</evidence>
<feature type="transmembrane region" description="Helical" evidence="8">
    <location>
        <begin position="161"/>
        <end position="185"/>
    </location>
</feature>
<evidence type="ECO:0000256" key="1">
    <source>
        <dbReference type="ARBA" id="ARBA00004141"/>
    </source>
</evidence>
<name>A0A0F9ADP5_9ZZZZ</name>
<reference evidence="10" key="1">
    <citation type="journal article" date="2015" name="Nature">
        <title>Complex archaea that bridge the gap between prokaryotes and eukaryotes.</title>
        <authorList>
            <person name="Spang A."/>
            <person name="Saw J.H."/>
            <person name="Jorgensen S.L."/>
            <person name="Zaremba-Niedzwiedzka K."/>
            <person name="Martijn J."/>
            <person name="Lind A.E."/>
            <person name="van Eijk R."/>
            <person name="Schleper C."/>
            <person name="Guy L."/>
            <person name="Ettema T.J."/>
        </authorList>
    </citation>
    <scope>NUCLEOTIDE SEQUENCE</scope>
</reference>
<keyword evidence="6 8" id="KW-0472">Membrane</keyword>
<organism evidence="10">
    <name type="scientific">marine sediment metagenome</name>
    <dbReference type="NCBI Taxonomy" id="412755"/>
    <lineage>
        <taxon>unclassified sequences</taxon>
        <taxon>metagenomes</taxon>
        <taxon>ecological metagenomes</taxon>
    </lineage>
</organism>
<comment type="similarity">
    <text evidence="2">Belongs to the ammonia transporter channel (TC 1.A.11.2) family.</text>
</comment>
<keyword evidence="4 8" id="KW-0812">Transmembrane</keyword>
<sequence>MSMAMLGVFILWLGWFGFNAGSTMGAMNLSFTEVAATTTLAGAASAIAGMFTAWVIIGKPDVALTGGSTIAGLVAITAPTAFVENWAAVVIGLVAGLLYVLFVLLLDKLKLDDPVGAIPAHGLLGAWGTLSVGIFASPRLIEAAGAGKAGILYGGGFTQLGIQAIGIIAVFAFVIISSGIVFGIIKATIGLRVSEEEEIQGLDIGEHGMWGYPEQFASNLPPAIAIHYPPPGASVEDHKRLIKKEVDAVEKKVEEEV</sequence>
<evidence type="ECO:0000256" key="7">
    <source>
        <dbReference type="ARBA" id="ARBA00023177"/>
    </source>
</evidence>
<evidence type="ECO:0000259" key="9">
    <source>
        <dbReference type="Pfam" id="PF00909"/>
    </source>
</evidence>
<feature type="transmembrane region" description="Helical" evidence="8">
    <location>
        <begin position="86"/>
        <end position="106"/>
    </location>
</feature>
<dbReference type="PANTHER" id="PTHR11730:SF6">
    <property type="entry name" value="AMMONIUM TRANSPORTER"/>
    <property type="match status" value="1"/>
</dbReference>
<evidence type="ECO:0000256" key="3">
    <source>
        <dbReference type="ARBA" id="ARBA00022448"/>
    </source>
</evidence>
<protein>
    <recommendedName>
        <fullName evidence="9">Ammonium transporter AmtB-like domain-containing protein</fullName>
    </recommendedName>
</protein>
<evidence type="ECO:0000256" key="6">
    <source>
        <dbReference type="ARBA" id="ARBA00023136"/>
    </source>
</evidence>
<feature type="transmembrane region" description="Helical" evidence="8">
    <location>
        <begin position="118"/>
        <end position="141"/>
    </location>
</feature>
<evidence type="ECO:0000313" key="10">
    <source>
        <dbReference type="EMBL" id="KKL07540.1"/>
    </source>
</evidence>
<feature type="transmembrane region" description="Helical" evidence="8">
    <location>
        <begin position="62"/>
        <end position="80"/>
    </location>
</feature>
<dbReference type="GO" id="GO:0008519">
    <property type="term" value="F:ammonium channel activity"/>
    <property type="evidence" value="ECO:0007669"/>
    <property type="project" value="InterPro"/>
</dbReference>
<dbReference type="InterPro" id="IPR024041">
    <property type="entry name" value="NH4_transpt_AmtB-like_dom"/>
</dbReference>